<dbReference type="EMBL" id="FIJK01000069">
    <property type="protein sequence ID" value="CYW66094.1"/>
    <property type="molecule type" value="Genomic_DNA"/>
</dbReference>
<dbReference type="RefSeq" id="WP_044767277.1">
    <property type="nucleotide sequence ID" value="NZ_CEIH01000104.1"/>
</dbReference>
<dbReference type="AlphaFoldDB" id="A0A0Z8QL04"/>
<evidence type="ECO:0000313" key="1">
    <source>
        <dbReference type="EMBL" id="CYW66094.1"/>
    </source>
</evidence>
<dbReference type="Proteomes" id="UP000069526">
    <property type="component" value="Unassembled WGS sequence"/>
</dbReference>
<organism evidence="1 2">
    <name type="scientific">Streptococcus suis</name>
    <dbReference type="NCBI Taxonomy" id="1307"/>
    <lineage>
        <taxon>Bacteria</taxon>
        <taxon>Bacillati</taxon>
        <taxon>Bacillota</taxon>
        <taxon>Bacilli</taxon>
        <taxon>Lactobacillales</taxon>
        <taxon>Streptococcaceae</taxon>
        <taxon>Streptococcus</taxon>
    </lineage>
</organism>
<name>A0A0Z8QL04_STRSU</name>
<protein>
    <submittedName>
        <fullName evidence="1">Uncharacterized protein</fullName>
    </submittedName>
</protein>
<gene>
    <name evidence="1" type="ORF">ERS132539_02109</name>
</gene>
<accession>A0A0Z8QL04</accession>
<proteinExistence type="predicted"/>
<reference evidence="1 2" key="1">
    <citation type="submission" date="2016-02" db="EMBL/GenBank/DDBJ databases">
        <authorList>
            <consortium name="Pathogen Informatics"/>
        </authorList>
    </citation>
    <scope>NUCLEOTIDE SEQUENCE [LARGE SCALE GENOMIC DNA]</scope>
    <source>
        <strain evidence="1 2">SS1013</strain>
    </source>
</reference>
<evidence type="ECO:0000313" key="2">
    <source>
        <dbReference type="Proteomes" id="UP000069526"/>
    </source>
</evidence>
<sequence>MNHFKKTVLEQISQKLHLIEDNARELQDKRLFNQLFGSRHLLQEELVDLVTQLTLMSVYLKPYQIYFTNSHSDAYFSHLFDEWERAVLEGQYHRVQLEAQEMTAMIDDLMSIPFECAA</sequence>